<evidence type="ECO:0000313" key="1">
    <source>
        <dbReference type="EMBL" id="SNS17835.1"/>
    </source>
</evidence>
<evidence type="ECO:0000313" key="2">
    <source>
        <dbReference type="Proteomes" id="UP000198427"/>
    </source>
</evidence>
<proteinExistence type="predicted"/>
<dbReference type="EMBL" id="FZNZ01000060">
    <property type="protein sequence ID" value="SNS17835.1"/>
    <property type="molecule type" value="Genomic_DNA"/>
</dbReference>
<dbReference type="AlphaFoldDB" id="A0AA94S188"/>
<name>A0AA94S188_9BACT</name>
<gene>
    <name evidence="1" type="ORF">SAMN06265364_16010</name>
</gene>
<keyword evidence="2" id="KW-1185">Reference proteome</keyword>
<protein>
    <recommendedName>
        <fullName evidence="3">DUF1186 domain-containing protein</fullName>
    </recommendedName>
</protein>
<reference evidence="1 2" key="1">
    <citation type="submission" date="2017-06" db="EMBL/GenBank/DDBJ databases">
        <authorList>
            <person name="Varghese N."/>
            <person name="Submissions S."/>
        </authorList>
    </citation>
    <scope>NUCLEOTIDE SEQUENCE [LARGE SCALE GENOMIC DNA]</scope>
    <source>
        <strain evidence="1 2">DSM 26989</strain>
    </source>
</reference>
<sequence length="465" mass="53335">MKNMAKKKKQKKGGQQQFLSPEKFLKTRARSLKIGKCYCAVNLFEIGVGYVLVSREHTGGKISYACYLIETFYLGLKDSMYAIRVDADDFIDTVEMLSETTELEECSYEEAHNIIYGAIEYAAEQGRKPHSSFMITKYILEEDTDDIPLIEYEFGNSFRHNLPPAESDEDDESIIKSDNETNPTCDMETENDNKSQQLAENLNLHNKWLVEELSKPENAYWLEKPLISKILALPKEELRSDLEEIIRYVITITKDGDIPSYFENGDINGILASSLILLGEVGNNSSSLDLVLESLRQSEDFYDYHYGDTAHHTIVPTLYKIMTADDFDKLLSFMKEPLPYSFGKSHVAETILQIVFNQPELRQTCIEWFDKVITFATEKLPEEEYFDGALAGIITSDVIDIQASELLPKIEAMYDTGYVNEMWCGSFDDVKKKISKKKKQSHEEFFSTDVYKIFAHQKSYLEGHI</sequence>
<organism evidence="1 2">
    <name type="scientific">Prevotella jejuni</name>
    <dbReference type="NCBI Taxonomy" id="1177574"/>
    <lineage>
        <taxon>Bacteria</taxon>
        <taxon>Pseudomonadati</taxon>
        <taxon>Bacteroidota</taxon>
        <taxon>Bacteroidia</taxon>
        <taxon>Bacteroidales</taxon>
        <taxon>Prevotellaceae</taxon>
        <taxon>Prevotella</taxon>
    </lineage>
</organism>
<dbReference type="Proteomes" id="UP000198427">
    <property type="component" value="Unassembled WGS sequence"/>
</dbReference>
<accession>A0AA94S188</accession>
<comment type="caution">
    <text evidence="1">The sequence shown here is derived from an EMBL/GenBank/DDBJ whole genome shotgun (WGS) entry which is preliminary data.</text>
</comment>
<evidence type="ECO:0008006" key="3">
    <source>
        <dbReference type="Google" id="ProtNLM"/>
    </source>
</evidence>